<name>A0ABZ0RXP8_9BACI</name>
<reference evidence="1 2" key="1">
    <citation type="submission" date="2023-09" db="EMBL/GenBank/DDBJ databases">
        <authorList>
            <person name="Page C.A."/>
            <person name="Perez-Diaz I.M."/>
        </authorList>
    </citation>
    <scope>NUCLEOTIDE SEQUENCE [LARGE SCALE GENOMIC DNA]</scope>
    <source>
        <strain evidence="1 2">Ll15</strain>
    </source>
</reference>
<dbReference type="Pfam" id="PF19474">
    <property type="entry name" value="DUF6011"/>
    <property type="match status" value="1"/>
</dbReference>
<organism evidence="1 2">
    <name type="scientific">Lysinibacillus louembei</name>
    <dbReference type="NCBI Taxonomy" id="1470088"/>
    <lineage>
        <taxon>Bacteria</taxon>
        <taxon>Bacillati</taxon>
        <taxon>Bacillota</taxon>
        <taxon>Bacilli</taxon>
        <taxon>Bacillales</taxon>
        <taxon>Bacillaceae</taxon>
        <taxon>Lysinibacillus</taxon>
    </lineage>
</organism>
<protein>
    <submittedName>
        <fullName evidence="1">DUF6011 domain-containing protein</fullName>
    </submittedName>
</protein>
<dbReference type="InterPro" id="IPR046053">
    <property type="entry name" value="DUF6011"/>
</dbReference>
<keyword evidence="2" id="KW-1185">Reference proteome</keyword>
<dbReference type="Proteomes" id="UP001322664">
    <property type="component" value="Chromosome"/>
</dbReference>
<sequence>MKLCDRCNRPLKTQKSMDYGMGPVCKRKHEKELADAEFERNQVNMDEVIEEASE</sequence>
<evidence type="ECO:0000313" key="1">
    <source>
        <dbReference type="EMBL" id="WPK12265.1"/>
    </source>
</evidence>
<accession>A0ABZ0RXP8</accession>
<proteinExistence type="predicted"/>
<gene>
    <name evidence="1" type="ORF">R6U77_00840</name>
</gene>
<evidence type="ECO:0000313" key="2">
    <source>
        <dbReference type="Proteomes" id="UP001322664"/>
    </source>
</evidence>
<dbReference type="EMBL" id="CP137624">
    <property type="protein sequence ID" value="WPK12265.1"/>
    <property type="molecule type" value="Genomic_DNA"/>
</dbReference>
<dbReference type="RefSeq" id="WP_319837044.1">
    <property type="nucleotide sequence ID" value="NZ_CP137624.1"/>
</dbReference>